<evidence type="ECO:0000313" key="8">
    <source>
        <dbReference type="EMBL" id="MCB8877248.1"/>
    </source>
</evidence>
<dbReference type="NCBIfam" id="NF045515">
    <property type="entry name" value="Glp_gephyrin"/>
    <property type="match status" value="1"/>
</dbReference>
<organism evidence="8 9">
    <name type="scientific">Acidisoma silvae</name>
    <dbReference type="NCBI Taxonomy" id="2802396"/>
    <lineage>
        <taxon>Bacteria</taxon>
        <taxon>Pseudomonadati</taxon>
        <taxon>Pseudomonadota</taxon>
        <taxon>Alphaproteobacteria</taxon>
        <taxon>Acetobacterales</taxon>
        <taxon>Acidocellaceae</taxon>
        <taxon>Acidisoma</taxon>
    </lineage>
</organism>
<dbReference type="GO" id="GO:0046872">
    <property type="term" value="F:metal ion binding"/>
    <property type="evidence" value="ECO:0007669"/>
    <property type="project" value="UniProtKB-UniRule"/>
</dbReference>
<keyword evidence="4 6" id="KW-0501">Molybdenum cofactor biosynthesis</keyword>
<dbReference type="SUPFAM" id="SSF53218">
    <property type="entry name" value="Molybdenum cofactor biosynthesis proteins"/>
    <property type="match status" value="1"/>
</dbReference>
<protein>
    <recommendedName>
        <fullName evidence="6">Molybdopterin molybdenumtransferase</fullName>
        <ecNumber evidence="6">2.10.1.1</ecNumber>
    </recommendedName>
</protein>
<comment type="function">
    <text evidence="1 6">Catalyzes the insertion of molybdate into adenylated molybdopterin with the concomitant release of AMP.</text>
</comment>
<dbReference type="SMART" id="SM00852">
    <property type="entry name" value="MoCF_biosynth"/>
    <property type="match status" value="1"/>
</dbReference>
<dbReference type="Proteomes" id="UP000708298">
    <property type="component" value="Unassembled WGS sequence"/>
</dbReference>
<dbReference type="GO" id="GO:0006777">
    <property type="term" value="P:Mo-molybdopterin cofactor biosynthetic process"/>
    <property type="evidence" value="ECO:0007669"/>
    <property type="project" value="UniProtKB-UniRule"/>
</dbReference>
<dbReference type="EC" id="2.10.1.1" evidence="6"/>
<dbReference type="Pfam" id="PF00994">
    <property type="entry name" value="MoCF_biosynth"/>
    <property type="match status" value="1"/>
</dbReference>
<gene>
    <name evidence="8" type="ORF">ASILVAE211_18775</name>
</gene>
<dbReference type="AlphaFoldDB" id="A0A964E0Z5"/>
<dbReference type="InterPro" id="IPR036425">
    <property type="entry name" value="MoaB/Mog-like_dom_sf"/>
</dbReference>
<dbReference type="SUPFAM" id="SSF63882">
    <property type="entry name" value="MoeA N-terminal region -like"/>
    <property type="match status" value="1"/>
</dbReference>
<evidence type="ECO:0000259" key="7">
    <source>
        <dbReference type="SMART" id="SM00852"/>
    </source>
</evidence>
<dbReference type="InterPro" id="IPR036135">
    <property type="entry name" value="MoeA_linker/N_sf"/>
</dbReference>
<proteinExistence type="inferred from homology"/>
<dbReference type="Pfam" id="PF03453">
    <property type="entry name" value="MoeA_N"/>
    <property type="match status" value="1"/>
</dbReference>
<dbReference type="InterPro" id="IPR005111">
    <property type="entry name" value="MoeA_C_domain_IV"/>
</dbReference>
<comment type="catalytic activity">
    <reaction evidence="5">
        <text>adenylyl-molybdopterin + molybdate = Mo-molybdopterin + AMP + H(+)</text>
        <dbReference type="Rhea" id="RHEA:35047"/>
        <dbReference type="ChEBI" id="CHEBI:15378"/>
        <dbReference type="ChEBI" id="CHEBI:36264"/>
        <dbReference type="ChEBI" id="CHEBI:62727"/>
        <dbReference type="ChEBI" id="CHEBI:71302"/>
        <dbReference type="ChEBI" id="CHEBI:456215"/>
        <dbReference type="EC" id="2.10.1.1"/>
    </reaction>
</comment>
<comment type="similarity">
    <text evidence="3 6">Belongs to the MoeA family.</text>
</comment>
<dbReference type="Gene3D" id="2.40.340.10">
    <property type="entry name" value="MoeA, C-terminal, domain IV"/>
    <property type="match status" value="1"/>
</dbReference>
<evidence type="ECO:0000256" key="2">
    <source>
        <dbReference type="ARBA" id="ARBA00005046"/>
    </source>
</evidence>
<dbReference type="Gene3D" id="3.90.105.10">
    <property type="entry name" value="Molybdopterin biosynthesis moea protein, domain 2"/>
    <property type="match status" value="1"/>
</dbReference>
<dbReference type="RefSeq" id="WP_227322901.1">
    <property type="nucleotide sequence ID" value="NZ_JAESVB010000011.1"/>
</dbReference>
<dbReference type="CDD" id="cd00887">
    <property type="entry name" value="MoeA"/>
    <property type="match status" value="1"/>
</dbReference>
<dbReference type="Gene3D" id="3.40.980.10">
    <property type="entry name" value="MoaB/Mog-like domain"/>
    <property type="match status" value="1"/>
</dbReference>
<dbReference type="InterPro" id="IPR001453">
    <property type="entry name" value="MoaB/Mog_dom"/>
</dbReference>
<evidence type="ECO:0000313" key="9">
    <source>
        <dbReference type="Proteomes" id="UP000708298"/>
    </source>
</evidence>
<keyword evidence="6" id="KW-0460">Magnesium</keyword>
<keyword evidence="6" id="KW-0479">Metal-binding</keyword>
<dbReference type="InterPro" id="IPR038987">
    <property type="entry name" value="MoeA-like"/>
</dbReference>
<evidence type="ECO:0000256" key="1">
    <source>
        <dbReference type="ARBA" id="ARBA00002901"/>
    </source>
</evidence>
<evidence type="ECO:0000256" key="4">
    <source>
        <dbReference type="ARBA" id="ARBA00023150"/>
    </source>
</evidence>
<dbReference type="GO" id="GO:0005829">
    <property type="term" value="C:cytosol"/>
    <property type="evidence" value="ECO:0007669"/>
    <property type="project" value="TreeGrafter"/>
</dbReference>
<dbReference type="EMBL" id="JAESVB010000011">
    <property type="protein sequence ID" value="MCB8877248.1"/>
    <property type="molecule type" value="Genomic_DNA"/>
</dbReference>
<name>A0A964E0Z5_9PROT</name>
<keyword evidence="9" id="KW-1185">Reference proteome</keyword>
<dbReference type="PANTHER" id="PTHR10192">
    <property type="entry name" value="MOLYBDOPTERIN BIOSYNTHESIS PROTEIN"/>
    <property type="match status" value="1"/>
</dbReference>
<keyword evidence="6" id="KW-0808">Transferase</keyword>
<comment type="cofactor">
    <cofactor evidence="6">
        <name>Mg(2+)</name>
        <dbReference type="ChEBI" id="CHEBI:18420"/>
    </cofactor>
</comment>
<dbReference type="SUPFAM" id="SSF63867">
    <property type="entry name" value="MoeA C-terminal domain-like"/>
    <property type="match status" value="1"/>
</dbReference>
<evidence type="ECO:0000256" key="6">
    <source>
        <dbReference type="RuleBase" id="RU365090"/>
    </source>
</evidence>
<feature type="domain" description="MoaB/Mog" evidence="7">
    <location>
        <begin position="174"/>
        <end position="311"/>
    </location>
</feature>
<accession>A0A964E0Z5</accession>
<reference evidence="8" key="1">
    <citation type="journal article" date="2021" name="Microorganisms">
        <title>Acidisoma silvae sp. nov. and Acidisomacellulosilytica sp. nov., Two Acidophilic Bacteria Isolated from Decaying Wood, Hydrolyzing Cellulose and Producing Poly-3-hydroxybutyrate.</title>
        <authorList>
            <person name="Mieszkin S."/>
            <person name="Pouder E."/>
            <person name="Uroz S."/>
            <person name="Simon-Colin C."/>
            <person name="Alain K."/>
        </authorList>
    </citation>
    <scope>NUCLEOTIDE SEQUENCE</scope>
    <source>
        <strain evidence="8">HW T2.11</strain>
    </source>
</reference>
<comment type="pathway">
    <text evidence="2 6">Cofactor biosynthesis; molybdopterin biosynthesis.</text>
</comment>
<dbReference type="Pfam" id="PF03454">
    <property type="entry name" value="MoeA_C"/>
    <property type="match status" value="1"/>
</dbReference>
<evidence type="ECO:0000256" key="3">
    <source>
        <dbReference type="ARBA" id="ARBA00010763"/>
    </source>
</evidence>
<dbReference type="Gene3D" id="2.170.190.11">
    <property type="entry name" value="Molybdopterin biosynthesis moea protein, domain 3"/>
    <property type="match status" value="1"/>
</dbReference>
<reference evidence="8" key="2">
    <citation type="submission" date="2021-01" db="EMBL/GenBank/DDBJ databases">
        <authorList>
            <person name="Mieszkin S."/>
            <person name="Pouder E."/>
            <person name="Alain K."/>
        </authorList>
    </citation>
    <scope>NUCLEOTIDE SEQUENCE</scope>
    <source>
        <strain evidence="8">HW T2.11</strain>
    </source>
</reference>
<dbReference type="InterPro" id="IPR036688">
    <property type="entry name" value="MoeA_C_domain_IV_sf"/>
</dbReference>
<dbReference type="PANTHER" id="PTHR10192:SF5">
    <property type="entry name" value="GEPHYRIN"/>
    <property type="match status" value="1"/>
</dbReference>
<sequence length="401" mass="41141">MISVTEARSRILAGLVPTPAETVSLMEAHGRILAAPLTARLSNPPADVSAMDGYAVRAADAAAGARLRVIGAAPAGHPFADRLELGEAVRLFTGSVVPDGADSILIQENATAEGDWVTVNEATAKGRHIRYQGADFAQGETVAQAGQRLHPRLIGLAAGAGHPWVAVHRRPRVVILCTGDEIALPGEPLPPGGVVSSNGPALAALVRAAGGVPVLLPTVPDQLPAIAAAAIAARGADMLVTTGGASVGAHDLVQEGLATAGLVLDFWRIAMRPGKPLMHGRLGDVPMLGLPGNPVSALVCSILFLVPALEKLQGLPGDAPLAENVRLGADLPANDIREDYVRASLLVREDGDWAAYPYKTQDSGQISRLAAADALLVRPPFAPALPAGAMAPAIRLGPLGF</sequence>
<dbReference type="GO" id="GO:0061599">
    <property type="term" value="F:molybdopterin molybdotransferase activity"/>
    <property type="evidence" value="ECO:0007669"/>
    <property type="project" value="UniProtKB-UniRule"/>
</dbReference>
<evidence type="ECO:0000256" key="5">
    <source>
        <dbReference type="ARBA" id="ARBA00047317"/>
    </source>
</evidence>
<dbReference type="InterPro" id="IPR005110">
    <property type="entry name" value="MoeA_linker/N"/>
</dbReference>
<keyword evidence="6" id="KW-0500">Molybdenum</keyword>
<comment type="caution">
    <text evidence="8">The sequence shown here is derived from an EMBL/GenBank/DDBJ whole genome shotgun (WGS) entry which is preliminary data.</text>
</comment>